<comment type="function">
    <text evidence="2">With LigD forms a non-homologous end joining (NHEJ) DNA repair enzyme, which repairs dsDNA breaks with reduced fidelity. Binds linear dsDNA with 5'- and 3'- overhangs but not closed circular dsDNA nor ssDNA. Recruits and stimulates the ligase activity of LigD.</text>
</comment>
<evidence type="ECO:0000256" key="3">
    <source>
        <dbReference type="SAM" id="MobiDB-lite"/>
    </source>
</evidence>
<dbReference type="EMBL" id="BAAAEW010000047">
    <property type="protein sequence ID" value="GAA0769182.1"/>
    <property type="molecule type" value="Genomic_DNA"/>
</dbReference>
<proteinExistence type="inferred from homology"/>
<keyword evidence="2" id="KW-0227">DNA damage</keyword>
<sequence length="308" mass="33572">MARVIWKGAISFGLVHVPVGLYPASREDDIDFDWLDKRSMDPVGYKRVNKRTGREIRKEDIVRGVKLEDGDYVLLSDEEIQAAYPQSTQTIAIEAFVTAVEIPFLYLEKPYYLAPIGKAGKVYALLREAMLKAGCIGIARVVMHAKEHLAALIPSGEALMLNTLRWPNEIRPAEELAFPPEGAAANKLAAGEMKMAEALIADMTMKWKAEDYADQFRAAIMALIQKKSEAGDTERVTPLEAAADSSAPSNVVDLTELLKRSLGGRGKAGEKAKAEAEETAAAKPRPKRGAAARPSTKSVAKPARRKAA</sequence>
<comment type="similarity">
    <text evidence="2">Belongs to the prokaryotic Ku family.</text>
</comment>
<keyword evidence="1 2" id="KW-0238">DNA-binding</keyword>
<accession>A0ABN1KK15</accession>
<dbReference type="RefSeq" id="WP_141289870.1">
    <property type="nucleotide sequence ID" value="NZ_BAAAEW010000047.1"/>
</dbReference>
<evidence type="ECO:0000313" key="6">
    <source>
        <dbReference type="Proteomes" id="UP001500279"/>
    </source>
</evidence>
<evidence type="ECO:0000256" key="2">
    <source>
        <dbReference type="HAMAP-Rule" id="MF_01875"/>
    </source>
</evidence>
<dbReference type="PANTHER" id="PTHR41251:SF1">
    <property type="entry name" value="NON-HOMOLOGOUS END JOINING PROTEIN KU"/>
    <property type="match status" value="1"/>
</dbReference>
<dbReference type="Pfam" id="PF02735">
    <property type="entry name" value="Ku"/>
    <property type="match status" value="1"/>
</dbReference>
<evidence type="ECO:0000256" key="1">
    <source>
        <dbReference type="ARBA" id="ARBA00023125"/>
    </source>
</evidence>
<reference evidence="5 6" key="1">
    <citation type="journal article" date="2019" name="Int. J. Syst. Evol. Microbiol.">
        <title>The Global Catalogue of Microorganisms (GCM) 10K type strain sequencing project: providing services to taxonomists for standard genome sequencing and annotation.</title>
        <authorList>
            <consortium name="The Broad Institute Genomics Platform"/>
            <consortium name="The Broad Institute Genome Sequencing Center for Infectious Disease"/>
            <person name="Wu L."/>
            <person name="Ma J."/>
        </authorList>
    </citation>
    <scope>NUCLEOTIDE SEQUENCE [LARGE SCALE GENOMIC DNA]</scope>
    <source>
        <strain evidence="5 6">JCM 15503</strain>
    </source>
</reference>
<evidence type="ECO:0000313" key="5">
    <source>
        <dbReference type="EMBL" id="GAA0769182.1"/>
    </source>
</evidence>
<comment type="subunit">
    <text evidence="2">Homodimer. Interacts with LigD.</text>
</comment>
<organism evidence="5 6">
    <name type="scientific">Ideonella azotifigens</name>
    <dbReference type="NCBI Taxonomy" id="513160"/>
    <lineage>
        <taxon>Bacteria</taxon>
        <taxon>Pseudomonadati</taxon>
        <taxon>Pseudomonadota</taxon>
        <taxon>Betaproteobacteria</taxon>
        <taxon>Burkholderiales</taxon>
        <taxon>Sphaerotilaceae</taxon>
        <taxon>Ideonella</taxon>
    </lineage>
</organism>
<keyword evidence="2" id="KW-0234">DNA repair</keyword>
<feature type="region of interest" description="Disordered" evidence="3">
    <location>
        <begin position="262"/>
        <end position="308"/>
    </location>
</feature>
<evidence type="ECO:0000259" key="4">
    <source>
        <dbReference type="SMART" id="SM00559"/>
    </source>
</evidence>
<keyword evidence="6" id="KW-1185">Reference proteome</keyword>
<dbReference type="Gene3D" id="2.40.290.10">
    <property type="match status" value="1"/>
</dbReference>
<dbReference type="PANTHER" id="PTHR41251">
    <property type="entry name" value="NON-HOMOLOGOUS END JOINING PROTEIN KU"/>
    <property type="match status" value="1"/>
</dbReference>
<dbReference type="NCBIfam" id="TIGR02772">
    <property type="entry name" value="Ku_bact"/>
    <property type="match status" value="1"/>
</dbReference>
<gene>
    <name evidence="2" type="primary">ku</name>
    <name evidence="5" type="ORF">GCM10009107_59760</name>
</gene>
<comment type="caution">
    <text evidence="5">The sequence shown here is derived from an EMBL/GenBank/DDBJ whole genome shotgun (WGS) entry which is preliminary data.</text>
</comment>
<dbReference type="HAMAP" id="MF_01875">
    <property type="entry name" value="Prokaryotic_Ku"/>
    <property type="match status" value="1"/>
</dbReference>
<dbReference type="Proteomes" id="UP001500279">
    <property type="component" value="Unassembled WGS sequence"/>
</dbReference>
<name>A0ABN1KK15_9BURK</name>
<feature type="domain" description="Ku" evidence="4">
    <location>
        <begin position="53"/>
        <end position="181"/>
    </location>
</feature>
<dbReference type="SMART" id="SM00559">
    <property type="entry name" value="Ku78"/>
    <property type="match status" value="1"/>
</dbReference>
<dbReference type="CDD" id="cd00789">
    <property type="entry name" value="KU_like"/>
    <property type="match status" value="1"/>
</dbReference>
<feature type="compositionally biased region" description="Basic and acidic residues" evidence="3">
    <location>
        <begin position="267"/>
        <end position="276"/>
    </location>
</feature>
<protein>
    <recommendedName>
        <fullName evidence="2">Non-homologous end joining protein Ku</fullName>
    </recommendedName>
</protein>
<dbReference type="PIRSF" id="PIRSF006493">
    <property type="entry name" value="Prok_Ku"/>
    <property type="match status" value="1"/>
</dbReference>
<keyword evidence="2" id="KW-0233">DNA recombination</keyword>
<dbReference type="InterPro" id="IPR006164">
    <property type="entry name" value="DNA_bd_Ku70/Ku80"/>
</dbReference>
<dbReference type="SUPFAM" id="SSF100939">
    <property type="entry name" value="SPOC domain-like"/>
    <property type="match status" value="1"/>
</dbReference>
<dbReference type="InterPro" id="IPR009187">
    <property type="entry name" value="Prok_Ku"/>
</dbReference>
<dbReference type="InterPro" id="IPR016194">
    <property type="entry name" value="SPOC-like_C_dom_sf"/>
</dbReference>